<evidence type="ECO:0000313" key="4">
    <source>
        <dbReference type="Proteomes" id="UP001200537"/>
    </source>
</evidence>
<dbReference type="InterPro" id="IPR047682">
    <property type="entry name" value="SepH-like"/>
</dbReference>
<proteinExistence type="predicted"/>
<dbReference type="Pfam" id="PF11268">
    <property type="entry name" value="DUF3071"/>
    <property type="match status" value="1"/>
</dbReference>
<dbReference type="EMBL" id="JAKNHJ010000004">
    <property type="protein sequence ID" value="MCG4617471.1"/>
    <property type="molecule type" value="Genomic_DNA"/>
</dbReference>
<name>A0AAJ1BBD9_9ACTO</name>
<feature type="compositionally biased region" description="Basic residues" evidence="1">
    <location>
        <begin position="407"/>
        <end position="419"/>
    </location>
</feature>
<accession>A0AAJ1BBD9</accession>
<evidence type="ECO:0000259" key="2">
    <source>
        <dbReference type="Pfam" id="PF11268"/>
    </source>
</evidence>
<evidence type="ECO:0000313" key="3">
    <source>
        <dbReference type="EMBL" id="MCG4617471.1"/>
    </source>
</evidence>
<dbReference type="AlphaFoldDB" id="A0AAJ1BBD9"/>
<organism evidence="3 4">
    <name type="scientific">Varibaculum cambriense</name>
    <dbReference type="NCBI Taxonomy" id="184870"/>
    <lineage>
        <taxon>Bacteria</taxon>
        <taxon>Bacillati</taxon>
        <taxon>Actinomycetota</taxon>
        <taxon>Actinomycetes</taxon>
        <taxon>Actinomycetales</taxon>
        <taxon>Actinomycetaceae</taxon>
        <taxon>Varibaculum</taxon>
    </lineage>
</organism>
<reference evidence="3" key="1">
    <citation type="submission" date="2022-01" db="EMBL/GenBank/DDBJ databases">
        <title>Collection of gut derived symbiotic bacterial strains cultured from healthy donors.</title>
        <authorList>
            <person name="Lin H."/>
            <person name="Kohout C."/>
            <person name="Waligurski E."/>
            <person name="Pamer E.G."/>
        </authorList>
    </citation>
    <scope>NUCLEOTIDE SEQUENCE</scope>
    <source>
        <strain evidence="3">DFI.7.46</strain>
    </source>
</reference>
<feature type="region of interest" description="Disordered" evidence="1">
    <location>
        <begin position="227"/>
        <end position="433"/>
    </location>
</feature>
<sequence>MKDLELLGLHPDGNQLILNDEEGTRYALAITQELRDTLRPERPNLEAVPQSPKKTVPPRKIQSLVRAGSTANEIADKFELPLAKVQRYATPILAERRHIANQAQSCQIGGESDSPRLGELVVDRLAARGVAAASLRWDAVRGGKGPWEIILTFTQDARDLTARWHMEPGSSTVSALDQEATWLTEAPQPASKVSSFEEFFPVTSPETTTPQKPDTGTEALLEALAAARGKRDISPDLQLPEETELEEISDLEGEPGDTQASTPAEIVSLSGKRQGSPTAEENPAVSASAQSQSDFSPVEDEQLREKSTIPQAEPAAQLPQEKRPLDQVWDSSEPTFVGNLSEAEALNLDLTRRAPASSARNEAGEPSRPAPPPPSADPGQEALVLPGMENVEENDKTILASGEKTPKTKGKHRRSHRKSIPSWDDIVFGTKPR</sequence>
<dbReference type="Proteomes" id="UP001200537">
    <property type="component" value="Unassembled WGS sequence"/>
</dbReference>
<feature type="domain" description="DUF3071" evidence="2">
    <location>
        <begin position="1"/>
        <end position="165"/>
    </location>
</feature>
<feature type="compositionally biased region" description="Polar residues" evidence="1">
    <location>
        <begin position="271"/>
        <end position="295"/>
    </location>
</feature>
<evidence type="ECO:0000256" key="1">
    <source>
        <dbReference type="SAM" id="MobiDB-lite"/>
    </source>
</evidence>
<gene>
    <name evidence="3" type="ORF">L0M99_03030</name>
</gene>
<feature type="compositionally biased region" description="Acidic residues" evidence="1">
    <location>
        <begin position="239"/>
        <end position="255"/>
    </location>
</feature>
<dbReference type="InterPro" id="IPR021421">
    <property type="entry name" value="DUF3071"/>
</dbReference>
<dbReference type="RefSeq" id="WP_238127704.1">
    <property type="nucleotide sequence ID" value="NZ_JAKNHJ010000004.1"/>
</dbReference>
<dbReference type="NCBIfam" id="NF040712">
    <property type="entry name" value="SepH"/>
    <property type="match status" value="1"/>
</dbReference>
<comment type="caution">
    <text evidence="3">The sequence shown here is derived from an EMBL/GenBank/DDBJ whole genome shotgun (WGS) entry which is preliminary data.</text>
</comment>
<protein>
    <submittedName>
        <fullName evidence="3">DUF3071 domain-containing protein</fullName>
    </submittedName>
</protein>